<sequence length="98" mass="11327">MERAILSLHYTDDLFISWRGTDWEFVSKLKKSILDLGVTVNISKEKLNFLETLVEIKDGALVTYLYRTATAGNTILHALSSHSKTMQWNIPYRELLRP</sequence>
<dbReference type="PANTHER" id="PTHR21301">
    <property type="entry name" value="REVERSE TRANSCRIPTASE"/>
    <property type="match status" value="1"/>
</dbReference>
<gene>
    <name evidence="1" type="ORF">NDU88_000365</name>
</gene>
<proteinExistence type="predicted"/>
<name>A0AAV7TGI0_PLEWA</name>
<reference evidence="1" key="1">
    <citation type="journal article" date="2022" name="bioRxiv">
        <title>Sequencing and chromosome-scale assembly of the giantPleurodeles waltlgenome.</title>
        <authorList>
            <person name="Brown T."/>
            <person name="Elewa A."/>
            <person name="Iarovenko S."/>
            <person name="Subramanian E."/>
            <person name="Araus A.J."/>
            <person name="Petzold A."/>
            <person name="Susuki M."/>
            <person name="Suzuki K.-i.T."/>
            <person name="Hayashi T."/>
            <person name="Toyoda A."/>
            <person name="Oliveira C."/>
            <person name="Osipova E."/>
            <person name="Leigh N.D."/>
            <person name="Simon A."/>
            <person name="Yun M.H."/>
        </authorList>
    </citation>
    <scope>NUCLEOTIDE SEQUENCE</scope>
    <source>
        <strain evidence="1">20211129_DDA</strain>
        <tissue evidence="1">Liver</tissue>
    </source>
</reference>
<evidence type="ECO:0000313" key="2">
    <source>
        <dbReference type="Proteomes" id="UP001066276"/>
    </source>
</evidence>
<evidence type="ECO:0000313" key="1">
    <source>
        <dbReference type="EMBL" id="KAJ1175074.1"/>
    </source>
</evidence>
<keyword evidence="2" id="KW-1185">Reference proteome</keyword>
<comment type="caution">
    <text evidence="1">The sequence shown here is derived from an EMBL/GenBank/DDBJ whole genome shotgun (WGS) entry which is preliminary data.</text>
</comment>
<dbReference type="EMBL" id="JANPWB010000006">
    <property type="protein sequence ID" value="KAJ1175074.1"/>
    <property type="molecule type" value="Genomic_DNA"/>
</dbReference>
<evidence type="ECO:0008006" key="3">
    <source>
        <dbReference type="Google" id="ProtNLM"/>
    </source>
</evidence>
<dbReference type="PANTHER" id="PTHR21301:SF12">
    <property type="match status" value="1"/>
</dbReference>
<organism evidence="1 2">
    <name type="scientific">Pleurodeles waltl</name>
    <name type="common">Iberian ribbed newt</name>
    <dbReference type="NCBI Taxonomy" id="8319"/>
    <lineage>
        <taxon>Eukaryota</taxon>
        <taxon>Metazoa</taxon>
        <taxon>Chordata</taxon>
        <taxon>Craniata</taxon>
        <taxon>Vertebrata</taxon>
        <taxon>Euteleostomi</taxon>
        <taxon>Amphibia</taxon>
        <taxon>Batrachia</taxon>
        <taxon>Caudata</taxon>
        <taxon>Salamandroidea</taxon>
        <taxon>Salamandridae</taxon>
        <taxon>Pleurodelinae</taxon>
        <taxon>Pleurodeles</taxon>
    </lineage>
</organism>
<protein>
    <recommendedName>
        <fullName evidence="3">Reverse transcriptase domain-containing protein</fullName>
    </recommendedName>
</protein>
<accession>A0AAV7TGI0</accession>
<dbReference type="AlphaFoldDB" id="A0AAV7TGI0"/>
<dbReference type="Proteomes" id="UP001066276">
    <property type="component" value="Chromosome 3_2"/>
</dbReference>